<gene>
    <name evidence="8" type="ORF">KLDO_g1507</name>
</gene>
<dbReference type="AlphaFoldDB" id="A0A0A8L2W6"/>
<evidence type="ECO:0000259" key="7">
    <source>
        <dbReference type="SMART" id="SM00014"/>
    </source>
</evidence>
<name>A0A0A8L2W6_9SACH</name>
<dbReference type="Gene3D" id="1.20.144.10">
    <property type="entry name" value="Phosphatidic acid phosphatase type 2/haloperoxidase"/>
    <property type="match status" value="1"/>
</dbReference>
<accession>A0A0A8L2W6</accession>
<dbReference type="GO" id="GO:0016020">
    <property type="term" value="C:membrane"/>
    <property type="evidence" value="ECO:0007669"/>
    <property type="project" value="UniProtKB-SubCell"/>
</dbReference>
<dbReference type="SMART" id="SM00014">
    <property type="entry name" value="acidPPc"/>
    <property type="match status" value="1"/>
</dbReference>
<dbReference type="SUPFAM" id="SSF48317">
    <property type="entry name" value="Acid phosphatase/Vanadium-dependent haloperoxidase"/>
    <property type="match status" value="1"/>
</dbReference>
<comment type="similarity">
    <text evidence="2">Belongs to the PA-phosphatase related phosphoesterase family.</text>
</comment>
<keyword evidence="4 6" id="KW-1133">Transmembrane helix</keyword>
<evidence type="ECO:0000256" key="3">
    <source>
        <dbReference type="ARBA" id="ARBA00022692"/>
    </source>
</evidence>
<dbReference type="CDD" id="cd03390">
    <property type="entry name" value="PAP2_containing_1_like"/>
    <property type="match status" value="1"/>
</dbReference>
<keyword evidence="3 6" id="KW-0812">Transmembrane</keyword>
<feature type="transmembrane region" description="Helical" evidence="6">
    <location>
        <begin position="24"/>
        <end position="42"/>
    </location>
</feature>
<evidence type="ECO:0000256" key="1">
    <source>
        <dbReference type="ARBA" id="ARBA00004141"/>
    </source>
</evidence>
<dbReference type="Proteomes" id="UP000031516">
    <property type="component" value="Unassembled WGS sequence"/>
</dbReference>
<dbReference type="InterPro" id="IPR036938">
    <property type="entry name" value="PAP2/HPO_sf"/>
</dbReference>
<dbReference type="InterPro" id="IPR000326">
    <property type="entry name" value="PAP2/HPO"/>
</dbReference>
<keyword evidence="5 6" id="KW-0472">Membrane</keyword>
<dbReference type="PANTHER" id="PTHR10165:SF35">
    <property type="entry name" value="RE23632P"/>
    <property type="match status" value="1"/>
</dbReference>
<comment type="subcellular location">
    <subcellularLocation>
        <location evidence="1">Membrane</location>
        <topology evidence="1">Multi-pass membrane protein</topology>
    </subcellularLocation>
</comment>
<feature type="domain" description="Phosphatidic acid phosphatase type 2/haloperoxidase" evidence="7">
    <location>
        <begin position="106"/>
        <end position="248"/>
    </location>
</feature>
<sequence length="296" mass="34183">MGIDRVSFGANKWKFYKTLKKWKVTDLILCGVLFLANIPIYYQKPFERQFYVNDLTISHPFAEVETVNNNALMVYSYFVPLFTIILFSLLLADHKHRWYLMYISMVGLTVTWLTTSLLTNYLKNWIGRHRPDFLARCIPRPSTPLNTLVYAADVCTTTNFDLLYDGFRTTPSGHSSESFAGLGFLFFWLCGQLLTEFPETGSWRKTLACLPLVGATVIALSRTEDYRHHFVDVILGSTLGFVLSHWSYRRYFPSIQSNLPFKPLLDDSDVVLEEYIQVRPTTEEELFPVSRTTDSS</sequence>
<dbReference type="GO" id="GO:0006644">
    <property type="term" value="P:phospholipid metabolic process"/>
    <property type="evidence" value="ECO:0007669"/>
    <property type="project" value="InterPro"/>
</dbReference>
<proteinExistence type="inferred from homology"/>
<dbReference type="GO" id="GO:0046839">
    <property type="term" value="P:phospholipid dephosphorylation"/>
    <property type="evidence" value="ECO:0007669"/>
    <property type="project" value="TreeGrafter"/>
</dbReference>
<evidence type="ECO:0000256" key="6">
    <source>
        <dbReference type="SAM" id="Phobius"/>
    </source>
</evidence>
<protein>
    <submittedName>
        <fullName evidence="8">WGS project CCBQ000000000 data, contig 00099</fullName>
    </submittedName>
</protein>
<evidence type="ECO:0000313" key="8">
    <source>
        <dbReference type="EMBL" id="CDO93205.1"/>
    </source>
</evidence>
<keyword evidence="9" id="KW-1185">Reference proteome</keyword>
<comment type="caution">
    <text evidence="8">The sequence shown here is derived from an EMBL/GenBank/DDBJ whole genome shotgun (WGS) entry which is preliminary data.</text>
</comment>
<dbReference type="PANTHER" id="PTHR10165">
    <property type="entry name" value="LIPID PHOSPHATE PHOSPHATASE"/>
    <property type="match status" value="1"/>
</dbReference>
<dbReference type="Pfam" id="PF01569">
    <property type="entry name" value="PAP2"/>
    <property type="match status" value="1"/>
</dbReference>
<evidence type="ECO:0000256" key="2">
    <source>
        <dbReference type="ARBA" id="ARBA00008816"/>
    </source>
</evidence>
<dbReference type="InterPro" id="IPR043216">
    <property type="entry name" value="PAP-like"/>
</dbReference>
<reference evidence="8 9" key="1">
    <citation type="submission" date="2014-03" db="EMBL/GenBank/DDBJ databases">
        <title>The genome of Kluyveromyces dobzhanskii.</title>
        <authorList>
            <person name="Nystedt B."/>
            <person name="Astrom S."/>
        </authorList>
    </citation>
    <scope>NUCLEOTIDE SEQUENCE [LARGE SCALE GENOMIC DNA]</scope>
    <source>
        <strain evidence="8 9">CBS 2104</strain>
    </source>
</reference>
<evidence type="ECO:0000256" key="5">
    <source>
        <dbReference type="ARBA" id="ARBA00023136"/>
    </source>
</evidence>
<dbReference type="OrthoDB" id="10030083at2759"/>
<evidence type="ECO:0000313" key="9">
    <source>
        <dbReference type="Proteomes" id="UP000031516"/>
    </source>
</evidence>
<feature type="transmembrane region" description="Helical" evidence="6">
    <location>
        <begin position="74"/>
        <end position="92"/>
    </location>
</feature>
<organism evidence="8 9">
    <name type="scientific">Kluyveromyces dobzhanskii CBS 2104</name>
    <dbReference type="NCBI Taxonomy" id="1427455"/>
    <lineage>
        <taxon>Eukaryota</taxon>
        <taxon>Fungi</taxon>
        <taxon>Dikarya</taxon>
        <taxon>Ascomycota</taxon>
        <taxon>Saccharomycotina</taxon>
        <taxon>Saccharomycetes</taxon>
        <taxon>Saccharomycetales</taxon>
        <taxon>Saccharomycetaceae</taxon>
        <taxon>Kluyveromyces</taxon>
    </lineage>
</organism>
<dbReference type="EMBL" id="CCBQ010000019">
    <property type="protein sequence ID" value="CDO93205.1"/>
    <property type="molecule type" value="Genomic_DNA"/>
</dbReference>
<feature type="transmembrane region" description="Helical" evidence="6">
    <location>
        <begin position="99"/>
        <end position="122"/>
    </location>
</feature>
<evidence type="ECO:0000256" key="4">
    <source>
        <dbReference type="ARBA" id="ARBA00022989"/>
    </source>
</evidence>
<dbReference type="GO" id="GO:0008195">
    <property type="term" value="F:phosphatidate phosphatase activity"/>
    <property type="evidence" value="ECO:0007669"/>
    <property type="project" value="TreeGrafter"/>
</dbReference>